<comment type="caution">
    <text evidence="9">The sequence shown here is derived from an EMBL/GenBank/DDBJ whole genome shotgun (WGS) entry which is preliminary data.</text>
</comment>
<feature type="transmembrane region" description="Helical" evidence="7">
    <location>
        <begin position="205"/>
        <end position="223"/>
    </location>
</feature>
<name>A0A1I6BHX3_9BACI</name>
<evidence type="ECO:0000256" key="1">
    <source>
        <dbReference type="ARBA" id="ARBA00000085"/>
    </source>
</evidence>
<keyword evidence="10" id="KW-1185">Reference proteome</keyword>
<proteinExistence type="predicted"/>
<evidence type="ECO:0000256" key="7">
    <source>
        <dbReference type="SAM" id="Phobius"/>
    </source>
</evidence>
<dbReference type="PANTHER" id="PTHR45436:SF5">
    <property type="entry name" value="SENSOR HISTIDINE KINASE TRCS"/>
    <property type="match status" value="1"/>
</dbReference>
<dbReference type="EC" id="2.7.13.3" evidence="2"/>
<evidence type="ECO:0000256" key="6">
    <source>
        <dbReference type="ARBA" id="ARBA00023012"/>
    </source>
</evidence>
<keyword evidence="3" id="KW-0597">Phosphoprotein</keyword>
<evidence type="ECO:0000256" key="2">
    <source>
        <dbReference type="ARBA" id="ARBA00012438"/>
    </source>
</evidence>
<feature type="transmembrane region" description="Helical" evidence="7">
    <location>
        <begin position="20"/>
        <end position="53"/>
    </location>
</feature>
<sequence length="358" mass="41643">MRLNFLLNIRKSRNRKRKDIVRSTQTSLTFLFSAILVLFLILFIIGIYLLLYINIFNNQERELESTIKREANLVEDYLMENERETFQEGENQDLIVANHDHFFYYITNPQGNLLVGDEMVPPLRNQLTNLVKNWTPKHNEIRQAVVQVKDMRDKEILNDTSPDFTNVQEVRLMIAGQSIYYRDQLIGTLYMGKNISFVYDSFKRLPLLLMGILILFGGVAVYISHLMSKKAMIPITQAFSRQKEFVADVSHELQTPLSILLSSIKSMEMNENLSRKEYASKLLETMKKEVKKMTKSVSTLLTLARSDPGIIERPDKTFNFRPPVKKNVHSIENLATKKQIKPHLQDQVSCSYEETKQD</sequence>
<evidence type="ECO:0000259" key="8">
    <source>
        <dbReference type="SMART" id="SM00388"/>
    </source>
</evidence>
<feature type="domain" description="Signal transduction histidine kinase dimerisation/phosphoacceptor" evidence="8">
    <location>
        <begin position="241"/>
        <end position="309"/>
    </location>
</feature>
<keyword evidence="5 9" id="KW-0418">Kinase</keyword>
<dbReference type="PANTHER" id="PTHR45436">
    <property type="entry name" value="SENSOR HISTIDINE KINASE YKOH"/>
    <property type="match status" value="1"/>
</dbReference>
<evidence type="ECO:0000256" key="3">
    <source>
        <dbReference type="ARBA" id="ARBA00022553"/>
    </source>
</evidence>
<comment type="catalytic activity">
    <reaction evidence="1">
        <text>ATP + protein L-histidine = ADP + protein N-phospho-L-histidine.</text>
        <dbReference type="EC" id="2.7.13.3"/>
    </reaction>
</comment>
<dbReference type="Pfam" id="PF00512">
    <property type="entry name" value="HisKA"/>
    <property type="match status" value="1"/>
</dbReference>
<evidence type="ECO:0000256" key="5">
    <source>
        <dbReference type="ARBA" id="ARBA00022777"/>
    </source>
</evidence>
<keyword evidence="7" id="KW-0812">Transmembrane</keyword>
<dbReference type="InterPro" id="IPR050428">
    <property type="entry name" value="TCS_sensor_his_kinase"/>
</dbReference>
<dbReference type="EMBL" id="FOXX01000010">
    <property type="protein sequence ID" value="SFQ80491.1"/>
    <property type="molecule type" value="Genomic_DNA"/>
</dbReference>
<protein>
    <recommendedName>
        <fullName evidence="2">histidine kinase</fullName>
        <ecNumber evidence="2">2.7.13.3</ecNumber>
    </recommendedName>
</protein>
<dbReference type="Gene3D" id="1.10.287.130">
    <property type="match status" value="1"/>
</dbReference>
<dbReference type="GO" id="GO:0016301">
    <property type="term" value="F:kinase activity"/>
    <property type="evidence" value="ECO:0007669"/>
    <property type="project" value="UniProtKB-KW"/>
</dbReference>
<dbReference type="SMART" id="SM00388">
    <property type="entry name" value="HisKA"/>
    <property type="match status" value="1"/>
</dbReference>
<keyword evidence="4" id="KW-0808">Transferase</keyword>
<organism evidence="9 10">
    <name type="scientific">Priestia endophytica DSM 13796</name>
    <dbReference type="NCBI Taxonomy" id="1121089"/>
    <lineage>
        <taxon>Bacteria</taxon>
        <taxon>Bacillati</taxon>
        <taxon>Bacillota</taxon>
        <taxon>Bacilli</taxon>
        <taxon>Bacillales</taxon>
        <taxon>Bacillaceae</taxon>
        <taxon>Priestia</taxon>
    </lineage>
</organism>
<keyword evidence="7" id="KW-0472">Membrane</keyword>
<evidence type="ECO:0000313" key="9">
    <source>
        <dbReference type="EMBL" id="SFQ80491.1"/>
    </source>
</evidence>
<dbReference type="CDD" id="cd00082">
    <property type="entry name" value="HisKA"/>
    <property type="match status" value="1"/>
</dbReference>
<evidence type="ECO:0000256" key="4">
    <source>
        <dbReference type="ARBA" id="ARBA00022679"/>
    </source>
</evidence>
<dbReference type="Proteomes" id="UP000182762">
    <property type="component" value="Unassembled WGS sequence"/>
</dbReference>
<keyword evidence="7" id="KW-1133">Transmembrane helix</keyword>
<dbReference type="SUPFAM" id="SSF47384">
    <property type="entry name" value="Homodimeric domain of signal transducing histidine kinase"/>
    <property type="match status" value="1"/>
</dbReference>
<reference evidence="9 10" key="1">
    <citation type="submission" date="2016-10" db="EMBL/GenBank/DDBJ databases">
        <authorList>
            <person name="Varghese N."/>
            <person name="Submissions S."/>
        </authorList>
    </citation>
    <scope>NUCLEOTIDE SEQUENCE [LARGE SCALE GENOMIC DNA]</scope>
    <source>
        <strain evidence="9 10">DSM 13796</strain>
    </source>
</reference>
<gene>
    <name evidence="9" type="ORF">SAMN02745910_03618</name>
</gene>
<accession>A0A1I6BHX3</accession>
<keyword evidence="6" id="KW-0902">Two-component regulatory system</keyword>
<dbReference type="InterPro" id="IPR036097">
    <property type="entry name" value="HisK_dim/P_sf"/>
</dbReference>
<evidence type="ECO:0000313" key="10">
    <source>
        <dbReference type="Proteomes" id="UP000182762"/>
    </source>
</evidence>
<dbReference type="InterPro" id="IPR003661">
    <property type="entry name" value="HisK_dim/P_dom"/>
</dbReference>